<feature type="chain" id="PRO_5024324682" evidence="1">
    <location>
        <begin position="23"/>
        <end position="175"/>
    </location>
</feature>
<dbReference type="RefSeq" id="WP_138239871.1">
    <property type="nucleotide sequence ID" value="NZ_VBRY01000011.1"/>
</dbReference>
<feature type="signal peptide" evidence="1">
    <location>
        <begin position="1"/>
        <end position="22"/>
    </location>
</feature>
<accession>A0A5R9GS73</accession>
<evidence type="ECO:0000313" key="3">
    <source>
        <dbReference type="Proteomes" id="UP000306585"/>
    </source>
</evidence>
<evidence type="ECO:0000313" key="2">
    <source>
        <dbReference type="EMBL" id="TLS66114.1"/>
    </source>
</evidence>
<dbReference type="EMBL" id="VBRY01000011">
    <property type="protein sequence ID" value="TLS66114.1"/>
    <property type="molecule type" value="Genomic_DNA"/>
</dbReference>
<sequence length="175" mass="19130">MRKMMSVLLAAGMGLMSANAYAQDSDARSVNFLIFVKTQPNTEFDPIMFGNFSQFIKAMDTSRLLLLSHSAKSIHGDVINLQQDVLKYGEGDKVSDVGINCQLAFAADKSVPTDVQYSLSGDCQIIDRFNGEAMTLKAHIPSTDLPDAAKGTDVWMELYEDGKSGIAFYANVSKK</sequence>
<proteinExistence type="predicted"/>
<dbReference type="AlphaFoldDB" id="A0A5R9GS73"/>
<evidence type="ECO:0000256" key="1">
    <source>
        <dbReference type="SAM" id="SignalP"/>
    </source>
</evidence>
<gene>
    <name evidence="2" type="ORF">FEF65_10985</name>
</gene>
<keyword evidence="1" id="KW-0732">Signal</keyword>
<comment type="caution">
    <text evidence="2">The sequence shown here is derived from an EMBL/GenBank/DDBJ whole genome shotgun (WGS) entry which is preliminary data.</text>
</comment>
<organism evidence="2 3">
    <name type="scientific">Mariprofundus erugo</name>
    <dbReference type="NCBI Taxonomy" id="2528639"/>
    <lineage>
        <taxon>Bacteria</taxon>
        <taxon>Pseudomonadati</taxon>
        <taxon>Pseudomonadota</taxon>
        <taxon>Candidatius Mariprofundia</taxon>
        <taxon>Mariprofundales</taxon>
        <taxon>Mariprofundaceae</taxon>
        <taxon>Mariprofundus</taxon>
    </lineage>
</organism>
<protein>
    <submittedName>
        <fullName evidence="2">Uncharacterized protein</fullName>
    </submittedName>
</protein>
<dbReference type="Proteomes" id="UP000306585">
    <property type="component" value="Unassembled WGS sequence"/>
</dbReference>
<reference evidence="2 3" key="1">
    <citation type="journal article" date="2019" name="Appl. Environ. Microbiol.">
        <title>Environmental Evidence and Genomic Insight of Iron-oxidizing Bacteria Preference Towards More Corrosion Resistant Stainless Steel at Higher Salinities.</title>
        <authorList>
            <person name="Garrison C.E."/>
            <person name="Price K.A."/>
            <person name="Field E.K."/>
        </authorList>
    </citation>
    <scope>NUCLEOTIDE SEQUENCE [LARGE SCALE GENOMIC DNA]</scope>
    <source>
        <strain evidence="2 3">P3</strain>
    </source>
</reference>
<name>A0A5R9GS73_9PROT</name>
<keyword evidence="3" id="KW-1185">Reference proteome</keyword>